<protein>
    <submittedName>
        <fullName evidence="2">Uncharacterized protein</fullName>
    </submittedName>
</protein>
<feature type="transmembrane region" description="Helical" evidence="1">
    <location>
        <begin position="28"/>
        <end position="52"/>
    </location>
</feature>
<feature type="transmembrane region" description="Helical" evidence="1">
    <location>
        <begin position="72"/>
        <end position="93"/>
    </location>
</feature>
<evidence type="ECO:0000256" key="1">
    <source>
        <dbReference type="SAM" id="Phobius"/>
    </source>
</evidence>
<dbReference type="AlphaFoldDB" id="A0AAV5LW21"/>
<feature type="transmembrane region" description="Helical" evidence="1">
    <location>
        <begin position="174"/>
        <end position="195"/>
    </location>
</feature>
<keyword evidence="1" id="KW-1133">Transmembrane helix</keyword>
<proteinExistence type="predicted"/>
<name>A0AAV5LW21_9ROSI</name>
<feature type="transmembrane region" description="Helical" evidence="1">
    <location>
        <begin position="143"/>
        <end position="162"/>
    </location>
</feature>
<keyword evidence="1" id="KW-0472">Membrane</keyword>
<organism evidence="2 3">
    <name type="scientific">Rubroshorea leprosula</name>
    <dbReference type="NCBI Taxonomy" id="152421"/>
    <lineage>
        <taxon>Eukaryota</taxon>
        <taxon>Viridiplantae</taxon>
        <taxon>Streptophyta</taxon>
        <taxon>Embryophyta</taxon>
        <taxon>Tracheophyta</taxon>
        <taxon>Spermatophyta</taxon>
        <taxon>Magnoliopsida</taxon>
        <taxon>eudicotyledons</taxon>
        <taxon>Gunneridae</taxon>
        <taxon>Pentapetalae</taxon>
        <taxon>rosids</taxon>
        <taxon>malvids</taxon>
        <taxon>Malvales</taxon>
        <taxon>Dipterocarpaceae</taxon>
        <taxon>Rubroshorea</taxon>
    </lineage>
</organism>
<dbReference type="EMBL" id="BPVZ01000149">
    <property type="protein sequence ID" value="GKV41415.1"/>
    <property type="molecule type" value="Genomic_DNA"/>
</dbReference>
<keyword evidence="1" id="KW-0812">Transmembrane</keyword>
<evidence type="ECO:0000313" key="3">
    <source>
        <dbReference type="Proteomes" id="UP001054252"/>
    </source>
</evidence>
<gene>
    <name evidence="2" type="ORF">SLEP1_g48953</name>
</gene>
<comment type="caution">
    <text evidence="2">The sequence shown here is derived from an EMBL/GenBank/DDBJ whole genome shotgun (WGS) entry which is preliminary data.</text>
</comment>
<reference evidence="2 3" key="1">
    <citation type="journal article" date="2021" name="Commun. Biol.">
        <title>The genome of Shorea leprosula (Dipterocarpaceae) highlights the ecological relevance of drought in aseasonal tropical rainforests.</title>
        <authorList>
            <person name="Ng K.K.S."/>
            <person name="Kobayashi M.J."/>
            <person name="Fawcett J.A."/>
            <person name="Hatakeyama M."/>
            <person name="Paape T."/>
            <person name="Ng C.H."/>
            <person name="Ang C.C."/>
            <person name="Tnah L.H."/>
            <person name="Lee C.T."/>
            <person name="Nishiyama T."/>
            <person name="Sese J."/>
            <person name="O'Brien M.J."/>
            <person name="Copetti D."/>
            <person name="Mohd Noor M.I."/>
            <person name="Ong R.C."/>
            <person name="Putra M."/>
            <person name="Sireger I.Z."/>
            <person name="Indrioko S."/>
            <person name="Kosugi Y."/>
            <person name="Izuno A."/>
            <person name="Isagi Y."/>
            <person name="Lee S.L."/>
            <person name="Shimizu K.K."/>
        </authorList>
    </citation>
    <scope>NUCLEOTIDE SEQUENCE [LARGE SCALE GENOMIC DNA]</scope>
    <source>
        <strain evidence="2">214</strain>
    </source>
</reference>
<sequence>MGSELLNWYCRPVANGVWTKKADSSFGAYTPCAVDSLVISISHLVLFGLCLYRIWLIKKNAKARRFCLRSNWYNYVLGLLAGYCVAEPLSRLIMSISIFNLDGGTGLAPFEATSLIIEALAWSCMVIMIGLETKIYIREFRWYVRFGVVYGLVGDAALLNAVLPMRDLYNGSALYLYISMVLCEVLFGFLLLVYVPNLNPYPGYITMQSESLDNVEYKALPEGDQICPERQASIFSRIYFGWITALMQIGYRRPITEKDVWKLDTWDQTETLTKKFTKKLG</sequence>
<accession>A0AAV5LW21</accession>
<feature type="transmembrane region" description="Helical" evidence="1">
    <location>
        <begin position="113"/>
        <end position="131"/>
    </location>
</feature>
<dbReference type="Proteomes" id="UP001054252">
    <property type="component" value="Unassembled WGS sequence"/>
</dbReference>
<keyword evidence="3" id="KW-1185">Reference proteome</keyword>
<evidence type="ECO:0000313" key="2">
    <source>
        <dbReference type="EMBL" id="GKV41415.1"/>
    </source>
</evidence>